<evidence type="ECO:0000256" key="4">
    <source>
        <dbReference type="ARBA" id="ARBA00023212"/>
    </source>
</evidence>
<keyword evidence="8" id="KW-1185">Reference proteome</keyword>
<reference evidence="7" key="1">
    <citation type="submission" date="2025-08" db="UniProtKB">
        <authorList>
            <consortium name="Ensembl"/>
        </authorList>
    </citation>
    <scope>IDENTIFICATION</scope>
</reference>
<organism evidence="7 8">
    <name type="scientific">Zonotrichia albicollis</name>
    <name type="common">White-throated sparrow</name>
    <name type="synonym">Fringilla albicollis</name>
    <dbReference type="NCBI Taxonomy" id="44394"/>
    <lineage>
        <taxon>Eukaryota</taxon>
        <taxon>Metazoa</taxon>
        <taxon>Chordata</taxon>
        <taxon>Craniata</taxon>
        <taxon>Vertebrata</taxon>
        <taxon>Euteleostomi</taxon>
        <taxon>Archelosauria</taxon>
        <taxon>Archosauria</taxon>
        <taxon>Dinosauria</taxon>
        <taxon>Saurischia</taxon>
        <taxon>Theropoda</taxon>
        <taxon>Coelurosauria</taxon>
        <taxon>Aves</taxon>
        <taxon>Neognathae</taxon>
        <taxon>Neoaves</taxon>
        <taxon>Telluraves</taxon>
        <taxon>Australaves</taxon>
        <taxon>Passeriformes</taxon>
        <taxon>Passerellidae</taxon>
        <taxon>Zonotrichia</taxon>
    </lineage>
</organism>
<dbReference type="InterPro" id="IPR029214">
    <property type="entry name" value="CFAP144"/>
</dbReference>
<evidence type="ECO:0000256" key="2">
    <source>
        <dbReference type="ARBA" id="ARBA00004245"/>
    </source>
</evidence>
<dbReference type="Pfam" id="PF14886">
    <property type="entry name" value="FAM183"/>
    <property type="match status" value="1"/>
</dbReference>
<reference evidence="7" key="2">
    <citation type="submission" date="2025-09" db="UniProtKB">
        <authorList>
            <consortium name="Ensembl"/>
        </authorList>
    </citation>
    <scope>IDENTIFICATION</scope>
</reference>
<keyword evidence="3" id="KW-0963">Cytoplasm</keyword>
<evidence type="ECO:0000256" key="6">
    <source>
        <dbReference type="ARBA" id="ARBA00034777"/>
    </source>
</evidence>
<protein>
    <recommendedName>
        <fullName evidence="9">Family with sequence similarity 183, member A</fullName>
    </recommendedName>
</protein>
<dbReference type="GO" id="GO:0005856">
    <property type="term" value="C:cytoskeleton"/>
    <property type="evidence" value="ECO:0007669"/>
    <property type="project" value="UniProtKB-SubCell"/>
</dbReference>
<dbReference type="AlphaFoldDB" id="A0A8D2QDH5"/>
<dbReference type="GO" id="GO:0097546">
    <property type="term" value="C:ciliary base"/>
    <property type="evidence" value="ECO:0007669"/>
    <property type="project" value="TreeGrafter"/>
</dbReference>
<keyword evidence="5" id="KW-0966">Cell projection</keyword>
<evidence type="ECO:0000313" key="8">
    <source>
        <dbReference type="Proteomes" id="UP000694413"/>
    </source>
</evidence>
<evidence type="ECO:0000256" key="5">
    <source>
        <dbReference type="ARBA" id="ARBA00023273"/>
    </source>
</evidence>
<evidence type="ECO:0000256" key="3">
    <source>
        <dbReference type="ARBA" id="ARBA00022490"/>
    </source>
</evidence>
<evidence type="ECO:0008006" key="9">
    <source>
        <dbReference type="Google" id="ProtNLM"/>
    </source>
</evidence>
<comment type="subcellular location">
    <subcellularLocation>
        <location evidence="1">Cell projection</location>
        <location evidence="1">Cilium</location>
    </subcellularLocation>
    <subcellularLocation>
        <location evidence="2">Cytoplasm</location>
        <location evidence="2">Cytoskeleton</location>
    </subcellularLocation>
</comment>
<name>A0A8D2QDH5_ZONAL</name>
<evidence type="ECO:0000256" key="1">
    <source>
        <dbReference type="ARBA" id="ARBA00004138"/>
    </source>
</evidence>
<dbReference type="Proteomes" id="UP000694413">
    <property type="component" value="Unassembled WGS sequence"/>
</dbReference>
<comment type="similarity">
    <text evidence="6">Belongs to the CFAP144 family.</text>
</comment>
<keyword evidence="4" id="KW-0206">Cytoskeleton</keyword>
<dbReference type="Ensembl" id="ENSZALT00000012259.1">
    <property type="protein sequence ID" value="ENSZALP00000008707.1"/>
    <property type="gene ID" value="ENSZALG00000007558.1"/>
</dbReference>
<sequence>MAARRGERDPPDARQNLLRAERAKKERRWQLLFTQYTVNPAHPVHMVSRKPMSWHENIQEPIDDEFLKLLHRAAVVPREKYSEPQTESQVIGWNTKPLVTGSVLHFLPCSLSRSLLQKKKRFGFLFLCSPSLF</sequence>
<accession>A0A8D2QDH5</accession>
<dbReference type="PANTHER" id="PTHR33865:SF3">
    <property type="entry name" value="PROTEIN FAM183B"/>
    <property type="match status" value="1"/>
</dbReference>
<evidence type="ECO:0000313" key="7">
    <source>
        <dbReference type="Ensembl" id="ENSZALP00000008707.1"/>
    </source>
</evidence>
<dbReference type="PANTHER" id="PTHR33865">
    <property type="entry name" value="PROTEIN FAM183B"/>
    <property type="match status" value="1"/>
</dbReference>
<proteinExistence type="inferred from homology"/>